<dbReference type="RefSeq" id="XP_038053044.1">
    <property type="nucleotide sequence ID" value="XM_038197116.1"/>
</dbReference>
<dbReference type="PANTHER" id="PTHR36299:SF2">
    <property type="entry name" value="DUF4773 DOMAIN-CONTAINING PROTEIN"/>
    <property type="match status" value="1"/>
</dbReference>
<evidence type="ECO:0000313" key="4">
    <source>
        <dbReference type="Proteomes" id="UP000887568"/>
    </source>
</evidence>
<proteinExistence type="predicted"/>
<feature type="signal peptide" evidence="1">
    <location>
        <begin position="1"/>
        <end position="19"/>
    </location>
</feature>
<dbReference type="Proteomes" id="UP000887568">
    <property type="component" value="Unplaced"/>
</dbReference>
<keyword evidence="1" id="KW-0732">Signal</keyword>
<protein>
    <recommendedName>
        <fullName evidence="2">DUF4773 domain-containing protein</fullName>
    </recommendedName>
</protein>
<sequence length="190" mass="20344">MRAFVTFLCLATAVATVASFAIMQNPDERALLTDDDQEMLELLEIDLAKKAAHDLAQLQTVDQALEKRAPSGTGSCSVNGYTSECCGSLSFKVLWEQVNLDACVLGEVLPDEYGIRVRLNVLGQTIIDETVSAHNPPALCSSVPGVKLASVCVDLSDLEWENNNFSGCVALLAKVFGATVLNVDLGCYSI</sequence>
<dbReference type="PANTHER" id="PTHR36299">
    <property type="entry name" value="AGAP008005-PA"/>
    <property type="match status" value="1"/>
</dbReference>
<dbReference type="GeneID" id="119725638"/>
<dbReference type="AlphaFoldDB" id="A0A913ZNT9"/>
<feature type="domain" description="DUF4773" evidence="2">
    <location>
        <begin position="76"/>
        <end position="189"/>
    </location>
</feature>
<dbReference type="InterPro" id="IPR031941">
    <property type="entry name" value="DUF4773"/>
</dbReference>
<evidence type="ECO:0000256" key="1">
    <source>
        <dbReference type="SAM" id="SignalP"/>
    </source>
</evidence>
<reference evidence="3" key="1">
    <citation type="submission" date="2022-11" db="UniProtKB">
        <authorList>
            <consortium name="EnsemblMetazoa"/>
        </authorList>
    </citation>
    <scope>IDENTIFICATION</scope>
</reference>
<evidence type="ECO:0000313" key="3">
    <source>
        <dbReference type="EnsemblMetazoa" id="XP_038053044.1"/>
    </source>
</evidence>
<evidence type="ECO:0000259" key="2">
    <source>
        <dbReference type="Pfam" id="PF15998"/>
    </source>
</evidence>
<accession>A0A913ZNT9</accession>
<dbReference type="EnsemblMetazoa" id="XM_038197116.1">
    <property type="protein sequence ID" value="XP_038053044.1"/>
    <property type="gene ID" value="LOC119725638"/>
</dbReference>
<dbReference type="Pfam" id="PF15998">
    <property type="entry name" value="DUF4773"/>
    <property type="match status" value="1"/>
</dbReference>
<organism evidence="3 4">
    <name type="scientific">Patiria miniata</name>
    <name type="common">Bat star</name>
    <name type="synonym">Asterina miniata</name>
    <dbReference type="NCBI Taxonomy" id="46514"/>
    <lineage>
        <taxon>Eukaryota</taxon>
        <taxon>Metazoa</taxon>
        <taxon>Echinodermata</taxon>
        <taxon>Eleutherozoa</taxon>
        <taxon>Asterozoa</taxon>
        <taxon>Asteroidea</taxon>
        <taxon>Valvatacea</taxon>
        <taxon>Valvatida</taxon>
        <taxon>Asterinidae</taxon>
        <taxon>Patiria</taxon>
    </lineage>
</organism>
<dbReference type="OrthoDB" id="5952164at2759"/>
<keyword evidence="4" id="KW-1185">Reference proteome</keyword>
<name>A0A913ZNT9_PATMI</name>
<dbReference type="OMA" id="CCARISI"/>
<feature type="chain" id="PRO_5037320048" description="DUF4773 domain-containing protein" evidence="1">
    <location>
        <begin position="20"/>
        <end position="190"/>
    </location>
</feature>